<dbReference type="GO" id="GO:0009253">
    <property type="term" value="P:peptidoglycan catabolic process"/>
    <property type="evidence" value="ECO:0007669"/>
    <property type="project" value="TreeGrafter"/>
</dbReference>
<feature type="domain" description="Transglycosylase SLT" evidence="3">
    <location>
        <begin position="30"/>
        <end position="326"/>
    </location>
</feature>
<dbReference type="NCBIfam" id="TIGR02283">
    <property type="entry name" value="MltB_2"/>
    <property type="match status" value="1"/>
</dbReference>
<evidence type="ECO:0000259" key="3">
    <source>
        <dbReference type="Pfam" id="PF13406"/>
    </source>
</evidence>
<protein>
    <submittedName>
        <fullName evidence="4">Lytic murein transglycosylase</fullName>
    </submittedName>
</protein>
<dbReference type="Gene3D" id="1.10.530.10">
    <property type="match status" value="1"/>
</dbReference>
<dbReference type="GO" id="GO:0008933">
    <property type="term" value="F:peptidoglycan lytic transglycosylase activity"/>
    <property type="evidence" value="ECO:0007669"/>
    <property type="project" value="TreeGrafter"/>
</dbReference>
<dbReference type="EMBL" id="JALAZD010000003">
    <property type="protein sequence ID" value="MCI0129000.1"/>
    <property type="molecule type" value="Genomic_DNA"/>
</dbReference>
<dbReference type="InterPro" id="IPR036365">
    <property type="entry name" value="PGBD-like_sf"/>
</dbReference>
<dbReference type="InterPro" id="IPR023346">
    <property type="entry name" value="Lysozyme-like_dom_sf"/>
</dbReference>
<gene>
    <name evidence="4" type="ORF">ML536_19380</name>
</gene>
<comment type="caution">
    <text evidence="4">The sequence shown here is derived from an EMBL/GenBank/DDBJ whole genome shotgun (WGS) entry which is preliminary data.</text>
</comment>
<proteinExistence type="predicted"/>
<feature type="signal peptide" evidence="1">
    <location>
        <begin position="1"/>
        <end position="24"/>
    </location>
</feature>
<accession>A0AA41QQ73</accession>
<feature type="domain" description="Peptidoglycan binding-like" evidence="2">
    <location>
        <begin position="349"/>
        <end position="402"/>
    </location>
</feature>
<feature type="chain" id="PRO_5041243420" evidence="1">
    <location>
        <begin position="25"/>
        <end position="407"/>
    </location>
</feature>
<dbReference type="InterPro" id="IPR036366">
    <property type="entry name" value="PGBDSf"/>
</dbReference>
<evidence type="ECO:0000313" key="5">
    <source>
        <dbReference type="Proteomes" id="UP001156140"/>
    </source>
</evidence>
<dbReference type="Pfam" id="PF01471">
    <property type="entry name" value="PG_binding_1"/>
    <property type="match status" value="1"/>
</dbReference>
<dbReference type="InterPro" id="IPR002477">
    <property type="entry name" value="Peptidoglycan-bd-like"/>
</dbReference>
<dbReference type="InterPro" id="IPR011970">
    <property type="entry name" value="MltB_2"/>
</dbReference>
<reference evidence="4" key="1">
    <citation type="submission" date="2022-03" db="EMBL/GenBank/DDBJ databases">
        <title>The complete genome sequence of a Methyloterrigena soli.</title>
        <authorList>
            <person name="Zi Z."/>
        </authorList>
    </citation>
    <scope>NUCLEOTIDE SEQUENCE</scope>
    <source>
        <strain evidence="4">M48</strain>
    </source>
</reference>
<evidence type="ECO:0000313" key="4">
    <source>
        <dbReference type="EMBL" id="MCI0129000.1"/>
    </source>
</evidence>
<dbReference type="RefSeq" id="WP_281736991.1">
    <property type="nucleotide sequence ID" value="NZ_JAKETQ010000003.1"/>
</dbReference>
<dbReference type="SUPFAM" id="SSF53955">
    <property type="entry name" value="Lysozyme-like"/>
    <property type="match status" value="1"/>
</dbReference>
<dbReference type="Gene3D" id="1.10.101.10">
    <property type="entry name" value="PGBD-like superfamily/PGBD"/>
    <property type="match status" value="1"/>
</dbReference>
<dbReference type="Proteomes" id="UP001156140">
    <property type="component" value="Unassembled WGS sequence"/>
</dbReference>
<dbReference type="PANTHER" id="PTHR30163">
    <property type="entry name" value="MEMBRANE-BOUND LYTIC MUREIN TRANSGLYCOSYLASE B"/>
    <property type="match status" value="1"/>
</dbReference>
<dbReference type="InterPro" id="IPR031304">
    <property type="entry name" value="SLT_2"/>
</dbReference>
<dbReference type="AlphaFoldDB" id="A0AA41QQ73"/>
<dbReference type="Pfam" id="PF13406">
    <property type="entry name" value="SLT_2"/>
    <property type="match status" value="1"/>
</dbReference>
<evidence type="ECO:0000259" key="2">
    <source>
        <dbReference type="Pfam" id="PF01471"/>
    </source>
</evidence>
<dbReference type="Gene3D" id="1.10.8.350">
    <property type="entry name" value="Bacterial muramidase"/>
    <property type="match status" value="1"/>
</dbReference>
<dbReference type="InterPro" id="IPR043426">
    <property type="entry name" value="MltB-like"/>
</dbReference>
<dbReference type="PANTHER" id="PTHR30163:SF8">
    <property type="entry name" value="LYTIC MUREIN TRANSGLYCOSYLASE"/>
    <property type="match status" value="1"/>
</dbReference>
<dbReference type="SUPFAM" id="SSF47090">
    <property type="entry name" value="PGBD-like"/>
    <property type="match status" value="1"/>
</dbReference>
<evidence type="ECO:0000256" key="1">
    <source>
        <dbReference type="SAM" id="SignalP"/>
    </source>
</evidence>
<sequence>MAKSPFRVPLIVLALALLTVPALAQSQESFGSFIRSFEAKAVAAGVTRETYRRAMDGLTEDPNVPNLVTTQPEFTTPVWDYIDKRVSNERIGQGQKAMGEQKALFAAAGQRYGVDPYLLGAIWGIETNYGTILSNTKYVKPIIRSLATVVHHRRARLKEDEQDLIAALLLVQRGPLDAKHLVGSWAGAIGHLQVNPSNVLKYGTDGDGDGQIDLHDSLADALATTSRFLIGLGYQPGMDWGYEVQLPEGFDYTLAGRDGYRTIGFFADRGVTRVGNRKFPDPGTPVFLYVPAGKTGPKFLMTPNYLVLKGYNFSDSYAMAIAHLTDRLKGAGDFAQPWPRHAQFPNLAQRKAIQAALVKLGYLKGSSDGRIGPVTQEAYARFQASRGEVADGFVTIEAYNALAAAVR</sequence>
<keyword evidence="5" id="KW-1185">Reference proteome</keyword>
<name>A0AA41QQ73_9HYPH</name>
<organism evidence="4 5">
    <name type="scientific">Paradevosia shaoguanensis</name>
    <dbReference type="NCBI Taxonomy" id="1335043"/>
    <lineage>
        <taxon>Bacteria</taxon>
        <taxon>Pseudomonadati</taxon>
        <taxon>Pseudomonadota</taxon>
        <taxon>Alphaproteobacteria</taxon>
        <taxon>Hyphomicrobiales</taxon>
        <taxon>Devosiaceae</taxon>
        <taxon>Paradevosia</taxon>
    </lineage>
</organism>
<keyword evidence="1" id="KW-0732">Signal</keyword>